<evidence type="ECO:0000313" key="7">
    <source>
        <dbReference type="EMBL" id="RGT58085.1"/>
    </source>
</evidence>
<keyword evidence="3 4" id="KW-0949">S-adenosyl-L-methionine</keyword>
<keyword evidence="2 4" id="KW-0808">Transferase</keyword>
<evidence type="ECO:0000256" key="2">
    <source>
        <dbReference type="ARBA" id="ARBA00022679"/>
    </source>
</evidence>
<dbReference type="GO" id="GO:0070041">
    <property type="term" value="F:rRNA (uridine-C5-)-methyltransferase activity"/>
    <property type="evidence" value="ECO:0007669"/>
    <property type="project" value="TreeGrafter"/>
</dbReference>
<sequence>MKVEFKKLGINGEGIGFIKRKPVFCDGVLPEETAEVEIIEEKPKYVMARLKRLITKSPERIESPSPLEQAHGCPLFILDYQKQLRHKQDILEQALYKYGNVKRSFVRDMHASEKQVGYRSQCKLPVQKSHDILVNGMYEPKTNHFHPIEHFLIHDPKLEEIRKEILRILNEEGYDAYNQRSQKGLRYIVLRVIDGKAQCTLITGKEHIPSTIIDRIMEIPGMESLCQSFNTNRKTNQIFGSPAKVLAGQNTLTISMDQVQLQLSAESFFQLNINQAEKMYQMAISKIDPCKVLVEAYCGIGTMALMAKDKANVVYGIESVPSAVENATNNAKLNNITNTEFICDDAAHGLRKIAMKKTVDCLLVDPPRSGMDDEMLNTIMHVFPKKIIYISCNPSTLAKNLKVLKQRYHVVTVIPYDLFPQTPLVESITVLELG</sequence>
<evidence type="ECO:0000313" key="8">
    <source>
        <dbReference type="Proteomes" id="UP000284731"/>
    </source>
</evidence>
<protein>
    <submittedName>
        <fullName evidence="7">23S rRNA (Uracil(1939)-C(5))-methyltransferase RlmD</fullName>
        <ecNumber evidence="7">2.1.1.190</ecNumber>
    </submittedName>
</protein>
<dbReference type="Proteomes" id="UP000284731">
    <property type="component" value="Unassembled WGS sequence"/>
</dbReference>
<reference evidence="7 8" key="1">
    <citation type="submission" date="2018-08" db="EMBL/GenBank/DDBJ databases">
        <title>A genome reference for cultivated species of the human gut microbiota.</title>
        <authorList>
            <person name="Zou Y."/>
            <person name="Xue W."/>
            <person name="Luo G."/>
        </authorList>
    </citation>
    <scope>NUCLEOTIDE SEQUENCE [LARGE SCALE GENOMIC DNA]</scope>
    <source>
        <strain evidence="7 8">AF18-46</strain>
    </source>
</reference>
<feature type="binding site" evidence="4">
    <location>
        <position position="270"/>
    </location>
    <ligand>
        <name>S-adenosyl-L-methionine</name>
        <dbReference type="ChEBI" id="CHEBI:59789"/>
    </ligand>
</feature>
<dbReference type="PROSITE" id="PS50926">
    <property type="entry name" value="TRAM"/>
    <property type="match status" value="1"/>
</dbReference>
<dbReference type="CDD" id="cd02440">
    <property type="entry name" value="AdoMet_MTases"/>
    <property type="match status" value="1"/>
</dbReference>
<accession>A0A412PIT0</accession>
<evidence type="ECO:0000256" key="5">
    <source>
        <dbReference type="PROSITE-ProRule" id="PRU10015"/>
    </source>
</evidence>
<evidence type="ECO:0000256" key="1">
    <source>
        <dbReference type="ARBA" id="ARBA00022603"/>
    </source>
</evidence>
<dbReference type="RefSeq" id="WP_118764470.1">
    <property type="nucleotide sequence ID" value="NZ_CABJCF010000001.1"/>
</dbReference>
<gene>
    <name evidence="7" type="ORF">DWX20_03325</name>
</gene>
<dbReference type="SUPFAM" id="SSF50249">
    <property type="entry name" value="Nucleic acid-binding proteins"/>
    <property type="match status" value="1"/>
</dbReference>
<comment type="similarity">
    <text evidence="4">Belongs to the class I-like SAM-binding methyltransferase superfamily. RNA M5U methyltransferase family.</text>
</comment>
<name>A0A412PIT0_9FIRM</name>
<dbReference type="Pfam" id="PF01938">
    <property type="entry name" value="TRAM"/>
    <property type="match status" value="1"/>
</dbReference>
<evidence type="ECO:0000256" key="4">
    <source>
        <dbReference type="PROSITE-ProRule" id="PRU01024"/>
    </source>
</evidence>
<feature type="binding site" evidence="4">
    <location>
        <position position="318"/>
    </location>
    <ligand>
        <name>S-adenosyl-L-methionine</name>
        <dbReference type="ChEBI" id="CHEBI:59789"/>
    </ligand>
</feature>
<dbReference type="InterPro" id="IPR002792">
    <property type="entry name" value="TRAM_dom"/>
</dbReference>
<dbReference type="SUPFAM" id="SSF53335">
    <property type="entry name" value="S-adenosyl-L-methionine-dependent methyltransferases"/>
    <property type="match status" value="1"/>
</dbReference>
<dbReference type="PANTHER" id="PTHR11061">
    <property type="entry name" value="RNA M5U METHYLTRANSFERASE"/>
    <property type="match status" value="1"/>
</dbReference>
<dbReference type="Gene3D" id="2.40.50.1070">
    <property type="match status" value="1"/>
</dbReference>
<dbReference type="PROSITE" id="PS01230">
    <property type="entry name" value="TRMA_1"/>
    <property type="match status" value="1"/>
</dbReference>
<dbReference type="InterPro" id="IPR012340">
    <property type="entry name" value="NA-bd_OB-fold"/>
</dbReference>
<dbReference type="NCBIfam" id="TIGR00479">
    <property type="entry name" value="rumA"/>
    <property type="match status" value="1"/>
</dbReference>
<feature type="active site" description="Nucleophile" evidence="4">
    <location>
        <position position="392"/>
    </location>
</feature>
<dbReference type="PROSITE" id="PS51687">
    <property type="entry name" value="SAM_MT_RNA_M5U"/>
    <property type="match status" value="1"/>
</dbReference>
<feature type="binding site" evidence="4">
    <location>
        <position position="297"/>
    </location>
    <ligand>
        <name>S-adenosyl-L-methionine</name>
        <dbReference type="ChEBI" id="CHEBI:59789"/>
    </ligand>
</feature>
<dbReference type="InterPro" id="IPR010280">
    <property type="entry name" value="U5_MeTrfase_fam"/>
</dbReference>
<comment type="caution">
    <text evidence="7">The sequence shown here is derived from an EMBL/GenBank/DDBJ whole genome shotgun (WGS) entry which is preliminary data.</text>
</comment>
<dbReference type="InterPro" id="IPR029063">
    <property type="entry name" value="SAM-dependent_MTases_sf"/>
</dbReference>
<feature type="active site" evidence="5">
    <location>
        <position position="392"/>
    </location>
</feature>
<dbReference type="Pfam" id="PF05958">
    <property type="entry name" value="tRNA_U5-meth_tr"/>
    <property type="match status" value="1"/>
</dbReference>
<feature type="binding site" evidence="4">
    <location>
        <position position="365"/>
    </location>
    <ligand>
        <name>S-adenosyl-L-methionine</name>
        <dbReference type="ChEBI" id="CHEBI:59789"/>
    </ligand>
</feature>
<organism evidence="7 8">
    <name type="scientific">Solobacterium moorei</name>
    <dbReference type="NCBI Taxonomy" id="102148"/>
    <lineage>
        <taxon>Bacteria</taxon>
        <taxon>Bacillati</taxon>
        <taxon>Bacillota</taxon>
        <taxon>Erysipelotrichia</taxon>
        <taxon>Erysipelotrichales</taxon>
        <taxon>Erysipelotrichaceae</taxon>
        <taxon>Solobacterium</taxon>
    </lineage>
</organism>
<dbReference type="EMBL" id="QRWX01000001">
    <property type="protein sequence ID" value="RGT58085.1"/>
    <property type="molecule type" value="Genomic_DNA"/>
</dbReference>
<dbReference type="Gene3D" id="3.40.50.150">
    <property type="entry name" value="Vaccinia Virus protein VP39"/>
    <property type="match status" value="1"/>
</dbReference>
<dbReference type="EC" id="2.1.1.190" evidence="7"/>
<feature type="domain" description="TRAM" evidence="6">
    <location>
        <begin position="1"/>
        <end position="52"/>
    </location>
</feature>
<evidence type="ECO:0000259" key="6">
    <source>
        <dbReference type="PROSITE" id="PS50926"/>
    </source>
</evidence>
<dbReference type="PANTHER" id="PTHR11061:SF30">
    <property type="entry name" value="TRNA (URACIL(54)-C(5))-METHYLTRANSFERASE"/>
    <property type="match status" value="1"/>
</dbReference>
<proteinExistence type="inferred from homology"/>
<dbReference type="Gene3D" id="2.40.50.140">
    <property type="entry name" value="Nucleic acid-binding proteins"/>
    <property type="match status" value="1"/>
</dbReference>
<dbReference type="GO" id="GO:0070475">
    <property type="term" value="P:rRNA base methylation"/>
    <property type="evidence" value="ECO:0007669"/>
    <property type="project" value="TreeGrafter"/>
</dbReference>
<evidence type="ECO:0000256" key="3">
    <source>
        <dbReference type="ARBA" id="ARBA00022691"/>
    </source>
</evidence>
<keyword evidence="1 4" id="KW-0489">Methyltransferase</keyword>
<dbReference type="InterPro" id="IPR030390">
    <property type="entry name" value="MeTrfase_TrmA_AS"/>
</dbReference>
<dbReference type="AlphaFoldDB" id="A0A412PIT0"/>